<gene>
    <name evidence="10" type="ORF">HMPREF2137_00430</name>
</gene>
<dbReference type="SUPFAM" id="SSF55205">
    <property type="entry name" value="EPT/RTPC-like"/>
    <property type="match status" value="1"/>
</dbReference>
<dbReference type="InterPro" id="IPR013792">
    <property type="entry name" value="RNA3'P_cycl/enolpyr_Trfase_a/b"/>
</dbReference>
<sequence length="422" mass="47196">MTQYEITAPSRFNHTIKLPASKSVSNRALIINALSGGKISPENLSDCDDTQVVIDALKDMPRVIDVKAAGTAMRFLTAYLAVRGGEHVITGTERMKHRPIGPLVDALRYFGADIEYTEQEGFPPLSIKGKPLKGGYLEMPGDVSSQYISALLMIGPVLKDGLELKLTGTLASRSYIDLTLWTMQQFGAEAEWSDIDTLAVKPTPYQPHEYYIESDWSAASYWYEILALSSHRDNAFMLKGLTDGSKQGDSVARYLFSLLSVKTVVEDGDDPRSGGIRITRHVRTLPKLEYDFINSPDLAQTFAVCCAVLDIPFLFTGLSSLLIKETNRIEALKTELRKLGYVIKDQNGSELFWDGEKCEPTFEPIDTYEDHRMAMAFAPAAIKFPGLRINHPEVVSKSYPHFWDDMRHAGFHIKEINTVHHI</sequence>
<dbReference type="PIRSF" id="PIRSF000505">
    <property type="entry name" value="EPSPS"/>
    <property type="match status" value="1"/>
</dbReference>
<evidence type="ECO:0000313" key="11">
    <source>
        <dbReference type="Proteomes" id="UP000029556"/>
    </source>
</evidence>
<dbReference type="InterPro" id="IPR006264">
    <property type="entry name" value="EPSP_synthase"/>
</dbReference>
<dbReference type="Pfam" id="PF00275">
    <property type="entry name" value="EPSP_synthase"/>
    <property type="match status" value="2"/>
</dbReference>
<dbReference type="PANTHER" id="PTHR21090:SF5">
    <property type="entry name" value="PENTAFUNCTIONAL AROM POLYPEPTIDE"/>
    <property type="match status" value="1"/>
</dbReference>
<dbReference type="InterPro" id="IPR036968">
    <property type="entry name" value="Enolpyruvate_Tfrase_sf"/>
</dbReference>
<evidence type="ECO:0000256" key="4">
    <source>
        <dbReference type="ARBA" id="ARBA00022605"/>
    </source>
</evidence>
<dbReference type="OrthoDB" id="9809920at2"/>
<evidence type="ECO:0000313" key="10">
    <source>
        <dbReference type="EMBL" id="KGF37431.1"/>
    </source>
</evidence>
<dbReference type="RefSeq" id="WP_036871293.1">
    <property type="nucleotide sequence ID" value="NZ_JRNN01000005.1"/>
</dbReference>
<evidence type="ECO:0000259" key="9">
    <source>
        <dbReference type="Pfam" id="PF00275"/>
    </source>
</evidence>
<comment type="catalytic activity">
    <reaction evidence="8">
        <text>3-phosphoshikimate + phosphoenolpyruvate = 5-O-(1-carboxyvinyl)-3-phosphoshikimate + phosphate</text>
        <dbReference type="Rhea" id="RHEA:21256"/>
        <dbReference type="ChEBI" id="CHEBI:43474"/>
        <dbReference type="ChEBI" id="CHEBI:57701"/>
        <dbReference type="ChEBI" id="CHEBI:58702"/>
        <dbReference type="ChEBI" id="CHEBI:145989"/>
        <dbReference type="EC" id="2.5.1.19"/>
    </reaction>
    <physiologicalReaction direction="left-to-right" evidence="8">
        <dbReference type="Rhea" id="RHEA:21257"/>
    </physiologicalReaction>
</comment>
<dbReference type="GO" id="GO:0003866">
    <property type="term" value="F:3-phosphoshikimate 1-carboxyvinyltransferase activity"/>
    <property type="evidence" value="ECO:0007669"/>
    <property type="project" value="UniProtKB-EC"/>
</dbReference>
<dbReference type="GO" id="GO:0009073">
    <property type="term" value="P:aromatic amino acid family biosynthetic process"/>
    <property type="evidence" value="ECO:0007669"/>
    <property type="project" value="UniProtKB-KW"/>
</dbReference>
<dbReference type="EMBL" id="JRNN01000005">
    <property type="protein sequence ID" value="KGF37431.1"/>
    <property type="molecule type" value="Genomic_DNA"/>
</dbReference>
<dbReference type="UniPathway" id="UPA00053">
    <property type="reaction ID" value="UER00089"/>
</dbReference>
<comment type="caution">
    <text evidence="10">The sequence shown here is derived from an EMBL/GenBank/DDBJ whole genome shotgun (WGS) entry which is preliminary data.</text>
</comment>
<dbReference type="InterPro" id="IPR001986">
    <property type="entry name" value="Enolpyruvate_Tfrase_dom"/>
</dbReference>
<keyword evidence="5 10" id="KW-0808">Transferase</keyword>
<evidence type="ECO:0000256" key="3">
    <source>
        <dbReference type="ARBA" id="ARBA00012450"/>
    </source>
</evidence>
<feature type="domain" description="Enolpyruvate transferase" evidence="9">
    <location>
        <begin position="62"/>
        <end position="406"/>
    </location>
</feature>
<evidence type="ECO:0000256" key="6">
    <source>
        <dbReference type="ARBA" id="ARBA00023141"/>
    </source>
</evidence>
<evidence type="ECO:0000256" key="7">
    <source>
        <dbReference type="ARBA" id="ARBA00030046"/>
    </source>
</evidence>
<feature type="domain" description="Enolpyruvate transferase" evidence="9">
    <location>
        <begin position="7"/>
        <end position="60"/>
    </location>
</feature>
<proteinExistence type="inferred from homology"/>
<dbReference type="PANTHER" id="PTHR21090">
    <property type="entry name" value="AROM/DEHYDROQUINATE SYNTHASE"/>
    <property type="match status" value="1"/>
</dbReference>
<evidence type="ECO:0000256" key="8">
    <source>
        <dbReference type="ARBA" id="ARBA00044633"/>
    </source>
</evidence>
<protein>
    <recommendedName>
        <fullName evidence="3">3-phosphoshikimate 1-carboxyvinyltransferase</fullName>
        <ecNumber evidence="3">2.5.1.19</ecNumber>
    </recommendedName>
    <alternativeName>
        <fullName evidence="7">5-enolpyruvylshikimate-3-phosphate synthase</fullName>
    </alternativeName>
</protein>
<dbReference type="EC" id="2.5.1.19" evidence="3"/>
<name>A0A095ZSS2_9BACT</name>
<dbReference type="Gene3D" id="3.65.10.10">
    <property type="entry name" value="Enolpyruvate transferase domain"/>
    <property type="match status" value="2"/>
</dbReference>
<dbReference type="GO" id="GO:0008652">
    <property type="term" value="P:amino acid biosynthetic process"/>
    <property type="evidence" value="ECO:0007669"/>
    <property type="project" value="UniProtKB-KW"/>
</dbReference>
<evidence type="ECO:0000256" key="2">
    <source>
        <dbReference type="ARBA" id="ARBA00009948"/>
    </source>
</evidence>
<dbReference type="AlphaFoldDB" id="A0A095ZSS2"/>
<comment type="pathway">
    <text evidence="1">Metabolic intermediate biosynthesis; chorismate biosynthesis; chorismate from D-erythrose 4-phosphate and phosphoenolpyruvate: step 6/7.</text>
</comment>
<organism evidence="10 11">
    <name type="scientific">Hoylesella buccalis DNF00853</name>
    <dbReference type="NCBI Taxonomy" id="1401074"/>
    <lineage>
        <taxon>Bacteria</taxon>
        <taxon>Pseudomonadati</taxon>
        <taxon>Bacteroidota</taxon>
        <taxon>Bacteroidia</taxon>
        <taxon>Bacteroidales</taxon>
        <taxon>Prevotellaceae</taxon>
        <taxon>Hoylesella</taxon>
    </lineage>
</organism>
<dbReference type="GO" id="GO:0009423">
    <property type="term" value="P:chorismate biosynthetic process"/>
    <property type="evidence" value="ECO:0007669"/>
    <property type="project" value="UniProtKB-UniPathway"/>
</dbReference>
<keyword evidence="6" id="KW-0057">Aromatic amino acid biosynthesis</keyword>
<evidence type="ECO:0000256" key="1">
    <source>
        <dbReference type="ARBA" id="ARBA00004811"/>
    </source>
</evidence>
<evidence type="ECO:0000256" key="5">
    <source>
        <dbReference type="ARBA" id="ARBA00022679"/>
    </source>
</evidence>
<dbReference type="CDD" id="cd01556">
    <property type="entry name" value="EPSP_synthase"/>
    <property type="match status" value="1"/>
</dbReference>
<accession>A0A095ZSS2</accession>
<reference evidence="10 11" key="1">
    <citation type="submission" date="2014-07" db="EMBL/GenBank/DDBJ databases">
        <authorList>
            <person name="McCorrison J."/>
            <person name="Sanka R."/>
            <person name="Torralba M."/>
            <person name="Gillis M."/>
            <person name="Haft D.H."/>
            <person name="Methe B."/>
            <person name="Sutton G."/>
            <person name="Nelson K.E."/>
        </authorList>
    </citation>
    <scope>NUCLEOTIDE SEQUENCE [LARGE SCALE GENOMIC DNA]</scope>
    <source>
        <strain evidence="10 11">DNF00853</strain>
    </source>
</reference>
<comment type="similarity">
    <text evidence="2">Belongs to the EPSP synthase family.</text>
</comment>
<dbReference type="Proteomes" id="UP000029556">
    <property type="component" value="Unassembled WGS sequence"/>
</dbReference>
<keyword evidence="4" id="KW-0028">Amino-acid biosynthesis</keyword>